<organism evidence="1">
    <name type="scientific">Serratia marcescens</name>
    <dbReference type="NCBI Taxonomy" id="615"/>
    <lineage>
        <taxon>Bacteria</taxon>
        <taxon>Pseudomonadati</taxon>
        <taxon>Pseudomonadota</taxon>
        <taxon>Gammaproteobacteria</taxon>
        <taxon>Enterobacterales</taxon>
        <taxon>Yersiniaceae</taxon>
        <taxon>Serratia</taxon>
    </lineage>
</organism>
<evidence type="ECO:0000313" key="1">
    <source>
        <dbReference type="EMBL" id="MBO2006768.1"/>
    </source>
</evidence>
<sequence>MDELDFSDADLSGCNFRGGLRRR</sequence>
<accession>A0A939NJR6</accession>
<dbReference type="InterPro" id="IPR001646">
    <property type="entry name" value="5peptide_repeat"/>
</dbReference>
<reference evidence="1" key="1">
    <citation type="submission" date="2021-03" db="EMBL/GenBank/DDBJ databases">
        <title>Molecular epidemiology and mechanisms of colistin and carbapenem resistance in Enterobacteriaceae from clinical isolates, the environment and porcine samples in Pretoria, South Africa.</title>
        <authorList>
            <person name="Bogoshi D."/>
            <person name="Mbelle N.M."/>
            <person name="Naidoo V."/>
            <person name="Osei Sekyere J."/>
        </authorList>
    </citation>
    <scope>NUCLEOTIDE SEQUENCE</scope>
    <source>
        <strain evidence="1">C080</strain>
    </source>
</reference>
<proteinExistence type="predicted"/>
<comment type="caution">
    <text evidence="1">The sequence shown here is derived from an EMBL/GenBank/DDBJ whole genome shotgun (WGS) entry which is preliminary data.</text>
</comment>
<gene>
    <name evidence="1" type="ORF">J4732_08055</name>
</gene>
<dbReference type="EMBL" id="JAGETR010000044">
    <property type="protein sequence ID" value="MBO2006768.1"/>
    <property type="molecule type" value="Genomic_DNA"/>
</dbReference>
<dbReference type="AlphaFoldDB" id="A0A939NJR6"/>
<protein>
    <submittedName>
        <fullName evidence="1">Pentapeptide repeat-containing protein</fullName>
    </submittedName>
</protein>
<dbReference type="Pfam" id="PF00805">
    <property type="entry name" value="Pentapeptide"/>
    <property type="match status" value="1"/>
</dbReference>
<name>A0A939NJR6_SERMA</name>